<reference evidence="1 2" key="2">
    <citation type="journal article" date="2011" name="Stand. Genomic Sci.">
        <title>Complete genome sequence of Calditerrivibrio nitroreducens type strain (Yu37-1).</title>
        <authorList>
            <person name="Pitluck S."/>
            <person name="Sikorski J."/>
            <person name="Zeytun A."/>
            <person name="Lapidus A."/>
            <person name="Nolan M."/>
            <person name="Lucas S."/>
            <person name="Hammon N."/>
            <person name="Deshpande S."/>
            <person name="Cheng J.F."/>
            <person name="Tapia R."/>
            <person name="Han C."/>
            <person name="Goodwin L."/>
            <person name="Liolios K."/>
            <person name="Pagani I."/>
            <person name="Ivanova N."/>
            <person name="Mavromatis K."/>
            <person name="Pati A."/>
            <person name="Chen A."/>
            <person name="Palaniappan K."/>
            <person name="Hauser L."/>
            <person name="Chang Y.J."/>
            <person name="Jeffries C.D."/>
            <person name="Detter J.C."/>
            <person name="Brambilla E."/>
            <person name="Djao O.D."/>
            <person name="Rohde M."/>
            <person name="Spring S."/>
            <person name="Goker M."/>
            <person name="Woyke T."/>
            <person name="Bristow J."/>
            <person name="Eisen J.A."/>
            <person name="Markowitz V."/>
            <person name="Hugenholtz P."/>
            <person name="Kyrpides N.C."/>
            <person name="Klenk H.P."/>
            <person name="Land M."/>
        </authorList>
    </citation>
    <scope>NUCLEOTIDE SEQUENCE [LARGE SCALE GENOMIC DNA]</scope>
    <source>
        <strain evidence="2">DSM 19672 / NBRC 101217 / Yu37-1</strain>
    </source>
</reference>
<dbReference type="RefSeq" id="WP_013452144.1">
    <property type="nucleotide sequence ID" value="NC_014758.1"/>
</dbReference>
<dbReference type="STRING" id="768670.Calni_2044"/>
<dbReference type="AlphaFoldDB" id="E4THS7"/>
<dbReference type="KEGG" id="cni:Calni_2044"/>
<keyword evidence="2" id="KW-1185">Reference proteome</keyword>
<gene>
    <name evidence="1" type="ordered locus">Calni_2044</name>
</gene>
<dbReference type="EMBL" id="CP002347">
    <property type="protein sequence ID" value="ADR19938.1"/>
    <property type="molecule type" value="Genomic_DNA"/>
</dbReference>
<organism evidence="1 2">
    <name type="scientific">Calditerrivibrio nitroreducens (strain DSM 19672 / NBRC 101217 / Yu37-1)</name>
    <dbReference type="NCBI Taxonomy" id="768670"/>
    <lineage>
        <taxon>Bacteria</taxon>
        <taxon>Pseudomonadati</taxon>
        <taxon>Deferribacterota</taxon>
        <taxon>Deferribacteres</taxon>
        <taxon>Deferribacterales</taxon>
        <taxon>Calditerrivibrionaceae</taxon>
    </lineage>
</organism>
<proteinExistence type="predicted"/>
<evidence type="ECO:0000313" key="1">
    <source>
        <dbReference type="EMBL" id="ADR19938.1"/>
    </source>
</evidence>
<name>E4THS7_CALNY</name>
<reference key="1">
    <citation type="submission" date="2010-11" db="EMBL/GenBank/DDBJ databases">
        <title>The complete genome of chromosome of Calditerrivibrio nitroreducens DSM 19672.</title>
        <authorList>
            <consortium name="US DOE Joint Genome Institute (JGI-PGF)"/>
            <person name="Lucas S."/>
            <person name="Copeland A."/>
            <person name="Lapidus A."/>
            <person name="Bruce D."/>
            <person name="Goodwin L."/>
            <person name="Pitluck S."/>
            <person name="Kyrpides N."/>
            <person name="Mavromatis K."/>
            <person name="Ivanova N."/>
            <person name="Mikhailova N."/>
            <person name="Zeytun A."/>
            <person name="Brettin T."/>
            <person name="Detter J.C."/>
            <person name="Tapia R."/>
            <person name="Han C."/>
            <person name="Land M."/>
            <person name="Hauser L."/>
            <person name="Markowitz V."/>
            <person name="Cheng J.-F."/>
            <person name="Hugenholtz P."/>
            <person name="Woyke T."/>
            <person name="Wu D."/>
            <person name="Spring S."/>
            <person name="Schroeder M."/>
            <person name="Brambilla E."/>
            <person name="Klenk H.-P."/>
            <person name="Eisen J.A."/>
        </authorList>
    </citation>
    <scope>NUCLEOTIDE SEQUENCE [LARGE SCALE GENOMIC DNA]</scope>
    <source>
        <strain>DSM 19672</strain>
    </source>
</reference>
<accession>E4THS7</accession>
<dbReference type="Proteomes" id="UP000007039">
    <property type="component" value="Chromosome"/>
</dbReference>
<dbReference type="HOGENOM" id="CLU_201568_0_0_0"/>
<evidence type="ECO:0000313" key="2">
    <source>
        <dbReference type="Proteomes" id="UP000007039"/>
    </source>
</evidence>
<protein>
    <submittedName>
        <fullName evidence="1">Uncharacterized protein</fullName>
    </submittedName>
</protein>
<sequence>MAKTMCKISPKDDYDKFIESIQNPKFYCKSCGRVANQEKRLCKPEKIPERKKNG</sequence>